<dbReference type="Proteomes" id="UP000658980">
    <property type="component" value="Unassembled WGS sequence"/>
</dbReference>
<comment type="similarity">
    <text evidence="1">Belongs to the folylpolyglutamate synthase family.</text>
</comment>
<evidence type="ECO:0000259" key="10">
    <source>
        <dbReference type="Pfam" id="PF02875"/>
    </source>
</evidence>
<dbReference type="SUPFAM" id="SSF53623">
    <property type="entry name" value="MurD-like peptide ligases, catalytic domain"/>
    <property type="match status" value="1"/>
</dbReference>
<dbReference type="InterPro" id="IPR013221">
    <property type="entry name" value="Mur_ligase_cen"/>
</dbReference>
<dbReference type="InterPro" id="IPR018109">
    <property type="entry name" value="Folylpolyglutamate_synth_CS"/>
</dbReference>
<evidence type="ECO:0000313" key="12">
    <source>
        <dbReference type="EMBL" id="MBD8015830.1"/>
    </source>
</evidence>
<sequence>MIIGLEQYKDKWNIHTDASIQPGLEAITGALDELGNPHKNGRFIHLAGTNGKGSTATFLSAILQAHGYSVGNFFSPCLEDLHDQIQMNGEPIDPVELEQVMERLSKIKTPLTDFELLTAAAFIAFQQQAPDFSIIEAGMGGALDSTNVINPELSIIPSISIEHTNFLGETIEEITRHKAGIIKKWKPVVIGELPLESLEIIQETADRLHAEIIRPAGQIDVPLKLKGPHQQKNAQLALEAAKELLGLNFSEEKAGLGLSSATLPYRFEEVFPDVIFDGAHNQASAEALIATIRDTFPDDPIHIVMGIFKDKDYRSVLRHLETISDHFTFVDFDNERALPAAELFKESCSKRKTITNICDILPVSNNKEKTIVTGSLHLLTLLRNSANVFFKNYQ</sequence>
<keyword evidence="6" id="KW-0067">ATP-binding</keyword>
<evidence type="ECO:0000256" key="8">
    <source>
        <dbReference type="ARBA" id="ARBA00030592"/>
    </source>
</evidence>
<evidence type="ECO:0000256" key="5">
    <source>
        <dbReference type="ARBA" id="ARBA00022741"/>
    </source>
</evidence>
<accession>A0ABR8WFQ7</accession>
<dbReference type="PROSITE" id="PS01012">
    <property type="entry name" value="FOLYLPOLYGLU_SYNT_2"/>
    <property type="match status" value="1"/>
</dbReference>
<dbReference type="InterPro" id="IPR004101">
    <property type="entry name" value="Mur_ligase_C"/>
</dbReference>
<dbReference type="InterPro" id="IPR036565">
    <property type="entry name" value="Mur-like_cat_sf"/>
</dbReference>
<evidence type="ECO:0000256" key="4">
    <source>
        <dbReference type="ARBA" id="ARBA00022723"/>
    </source>
</evidence>
<reference evidence="12 13" key="1">
    <citation type="submission" date="2020-08" db="EMBL/GenBank/DDBJ databases">
        <title>A Genomic Blueprint of the Chicken Gut Microbiome.</title>
        <authorList>
            <person name="Gilroy R."/>
            <person name="Ravi A."/>
            <person name="Getino M."/>
            <person name="Pursley I."/>
            <person name="Horton D.L."/>
            <person name="Alikhan N.-F."/>
            <person name="Baker D."/>
            <person name="Gharbi K."/>
            <person name="Hall N."/>
            <person name="Watson M."/>
            <person name="Adriaenssens E.M."/>
            <person name="Foster-Nyarko E."/>
            <person name="Jarju S."/>
            <person name="Secka A."/>
            <person name="Antonio M."/>
            <person name="Oren A."/>
            <person name="Chaudhuri R."/>
            <person name="La Ragione R.M."/>
            <person name="Hildebrand F."/>
            <person name="Pallen M.J."/>
        </authorList>
    </citation>
    <scope>NUCLEOTIDE SEQUENCE [LARGE SCALE GENOMIC DNA]</scope>
    <source>
        <strain evidence="12 13">Sa1BUA13</strain>
    </source>
</reference>
<keyword evidence="4" id="KW-0479">Metal-binding</keyword>
<evidence type="ECO:0000256" key="6">
    <source>
        <dbReference type="ARBA" id="ARBA00022840"/>
    </source>
</evidence>
<comment type="catalytic activity">
    <reaction evidence="9">
        <text>(6S)-5,6,7,8-tetrahydrofolyl-(gamma-L-Glu)(n) + L-glutamate + ATP = (6S)-5,6,7,8-tetrahydrofolyl-(gamma-L-Glu)(n+1) + ADP + phosphate + H(+)</text>
        <dbReference type="Rhea" id="RHEA:10580"/>
        <dbReference type="Rhea" id="RHEA-COMP:14738"/>
        <dbReference type="Rhea" id="RHEA-COMP:14740"/>
        <dbReference type="ChEBI" id="CHEBI:15378"/>
        <dbReference type="ChEBI" id="CHEBI:29985"/>
        <dbReference type="ChEBI" id="CHEBI:30616"/>
        <dbReference type="ChEBI" id="CHEBI:43474"/>
        <dbReference type="ChEBI" id="CHEBI:141005"/>
        <dbReference type="ChEBI" id="CHEBI:456216"/>
        <dbReference type="EC" id="6.3.2.17"/>
    </reaction>
</comment>
<gene>
    <name evidence="12" type="ORF">H9630_13455</name>
</gene>
<dbReference type="Gene3D" id="3.40.1190.10">
    <property type="entry name" value="Mur-like, catalytic domain"/>
    <property type="match status" value="1"/>
</dbReference>
<evidence type="ECO:0000256" key="3">
    <source>
        <dbReference type="ARBA" id="ARBA00022598"/>
    </source>
</evidence>
<dbReference type="EC" id="6.3.2.17" evidence="2"/>
<dbReference type="PANTHER" id="PTHR11136:SF0">
    <property type="entry name" value="DIHYDROFOLATE SYNTHETASE-RELATED"/>
    <property type="match status" value="1"/>
</dbReference>
<dbReference type="InterPro" id="IPR001645">
    <property type="entry name" value="Folylpolyglutamate_synth"/>
</dbReference>
<evidence type="ECO:0000259" key="11">
    <source>
        <dbReference type="Pfam" id="PF08245"/>
    </source>
</evidence>
<evidence type="ECO:0000313" key="13">
    <source>
        <dbReference type="Proteomes" id="UP000658980"/>
    </source>
</evidence>
<comment type="caution">
    <text evidence="12">The sequence shown here is derived from an EMBL/GenBank/DDBJ whole genome shotgun (WGS) entry which is preliminary data.</text>
</comment>
<dbReference type="RefSeq" id="WP_191715980.1">
    <property type="nucleotide sequence ID" value="NZ_JACSPU010000004.1"/>
</dbReference>
<evidence type="ECO:0000256" key="1">
    <source>
        <dbReference type="ARBA" id="ARBA00008276"/>
    </source>
</evidence>
<evidence type="ECO:0000256" key="7">
    <source>
        <dbReference type="ARBA" id="ARBA00022842"/>
    </source>
</evidence>
<keyword evidence="7" id="KW-0460">Magnesium</keyword>
<keyword evidence="3" id="KW-0436">Ligase</keyword>
<evidence type="ECO:0000256" key="9">
    <source>
        <dbReference type="ARBA" id="ARBA00047493"/>
    </source>
</evidence>
<dbReference type="InterPro" id="IPR036615">
    <property type="entry name" value="Mur_ligase_C_dom_sf"/>
</dbReference>
<dbReference type="Pfam" id="PF08245">
    <property type="entry name" value="Mur_ligase_M"/>
    <property type="match status" value="1"/>
</dbReference>
<keyword evidence="13" id="KW-1185">Reference proteome</keyword>
<dbReference type="PANTHER" id="PTHR11136">
    <property type="entry name" value="FOLYLPOLYGLUTAMATE SYNTHASE-RELATED"/>
    <property type="match status" value="1"/>
</dbReference>
<proteinExistence type="inferred from homology"/>
<feature type="domain" description="Mur ligase C-terminal" evidence="10">
    <location>
        <begin position="273"/>
        <end position="347"/>
    </location>
</feature>
<feature type="domain" description="Mur ligase central" evidence="11">
    <location>
        <begin position="47"/>
        <end position="186"/>
    </location>
</feature>
<name>A0ABR8WFQ7_9BACL</name>
<protein>
    <recommendedName>
        <fullName evidence="2">tetrahydrofolate synthase</fullName>
        <ecNumber evidence="2">6.3.2.17</ecNumber>
    </recommendedName>
    <alternativeName>
        <fullName evidence="8">Tetrahydrofolylpolyglutamate synthase</fullName>
    </alternativeName>
</protein>
<keyword evidence="5" id="KW-0547">Nucleotide-binding</keyword>
<dbReference type="PIRSF" id="PIRSF001563">
    <property type="entry name" value="Folylpolyglu_synth"/>
    <property type="match status" value="1"/>
</dbReference>
<dbReference type="EMBL" id="JACSPU010000004">
    <property type="protein sequence ID" value="MBD8015830.1"/>
    <property type="molecule type" value="Genomic_DNA"/>
</dbReference>
<organism evidence="12 13">
    <name type="scientific">Planococcus wigleyi</name>
    <dbReference type="NCBI Taxonomy" id="2762216"/>
    <lineage>
        <taxon>Bacteria</taxon>
        <taxon>Bacillati</taxon>
        <taxon>Bacillota</taxon>
        <taxon>Bacilli</taxon>
        <taxon>Bacillales</taxon>
        <taxon>Caryophanaceae</taxon>
        <taxon>Planococcus</taxon>
    </lineage>
</organism>
<dbReference type="SUPFAM" id="SSF53244">
    <property type="entry name" value="MurD-like peptide ligases, peptide-binding domain"/>
    <property type="match status" value="1"/>
</dbReference>
<evidence type="ECO:0000256" key="2">
    <source>
        <dbReference type="ARBA" id="ARBA00013025"/>
    </source>
</evidence>
<dbReference type="Pfam" id="PF02875">
    <property type="entry name" value="Mur_ligase_C"/>
    <property type="match status" value="1"/>
</dbReference>
<dbReference type="Gene3D" id="3.90.190.20">
    <property type="entry name" value="Mur ligase, C-terminal domain"/>
    <property type="match status" value="1"/>
</dbReference>
<dbReference type="NCBIfam" id="TIGR01499">
    <property type="entry name" value="folC"/>
    <property type="match status" value="1"/>
</dbReference>